<comment type="catalytic activity">
    <reaction evidence="11">
        <text>a 4-hydroxy-3-(all-trans-polyprenyl)benzoate + 2 reduced [2Fe-2S]-[ferredoxin] + O2 + 2 H(+) = a 3,4-dihydroxy-5-(all-trans-polyprenyl)benzoate + 2 oxidized [2Fe-2S]-[ferredoxin] + H2O</text>
        <dbReference type="Rhea" id="RHEA:81195"/>
        <dbReference type="Rhea" id="RHEA-COMP:9514"/>
        <dbReference type="Rhea" id="RHEA-COMP:10000"/>
        <dbReference type="Rhea" id="RHEA-COMP:10001"/>
        <dbReference type="Rhea" id="RHEA-COMP:10930"/>
        <dbReference type="ChEBI" id="CHEBI:15377"/>
        <dbReference type="ChEBI" id="CHEBI:15378"/>
        <dbReference type="ChEBI" id="CHEBI:15379"/>
        <dbReference type="ChEBI" id="CHEBI:33737"/>
        <dbReference type="ChEBI" id="CHEBI:33738"/>
        <dbReference type="ChEBI" id="CHEBI:64694"/>
        <dbReference type="ChEBI" id="CHEBI:78396"/>
        <dbReference type="EC" id="1.14.15.45"/>
    </reaction>
</comment>
<name>A0A1I7RRQ2_BURXY</name>
<dbReference type="Pfam" id="PF01494">
    <property type="entry name" value="FAD_binding_3"/>
    <property type="match status" value="2"/>
</dbReference>
<sequence>MFRRFFSAQKQLERHVDIAIVGGGPVGNALAVSLSKSEWLKNKKIVVLEAGQPQRLGSPPPVYSNRVFACNAASVNMFKELGIWQTLKDYRVKEVGGLYVLDACSRSKVQFDPRIGTNNVSHLIEDEAITQALYGKIVDDCSNVDFLTKVRVMGCSLPRDLKDPAKIKLADGSVIKALLVVGADGARSGIRSAMEVETTAFDYDQMAIVCTLEVACNGENVIAWQRFTPLGPIALLPLTNSLSSLVWTSKTADAKRLLSLGPDEFVEELNHYLFTNNQQSDLANNALNLMDKAAQFLKFGCPEELKTPPTVTKLLVDSRASFPLGFSHSHTYVKPRAALIGDAAHRVHPLAGQGVNLGWSDVKLLTKTLENAVKEGSDIGSLTYLADYDTKSQRHNLPVMVSVDWLNRLYRTSFAPLVLARSLGLHFVDKVGPLKDFIVSHASH</sequence>
<dbReference type="GO" id="GO:0106364">
    <property type="term" value="F:4-hydroxy-3-all-trans-polyprenylbenzoate oxygenase activity"/>
    <property type="evidence" value="ECO:0007669"/>
    <property type="project" value="UniProtKB-EC"/>
</dbReference>
<dbReference type="GO" id="GO:0120538">
    <property type="term" value="F:2-methoxy-6-polyprenolphenol 4-hydroxylase activity"/>
    <property type="evidence" value="ECO:0007669"/>
    <property type="project" value="UniProtKB-EC"/>
</dbReference>
<comment type="subcellular location">
    <subcellularLocation>
        <location evidence="11">Mitochondrion inner membrane</location>
        <topology evidence="11">Peripheral membrane protein</topology>
        <orientation evidence="11">Matrix side</orientation>
    </subcellularLocation>
</comment>
<dbReference type="eggNOG" id="KOG3855">
    <property type="taxonomic scope" value="Eukaryota"/>
</dbReference>
<evidence type="ECO:0000256" key="9">
    <source>
        <dbReference type="ARBA" id="ARBA00023128"/>
    </source>
</evidence>
<evidence type="ECO:0000256" key="2">
    <source>
        <dbReference type="ARBA" id="ARBA00005349"/>
    </source>
</evidence>
<dbReference type="GO" id="GO:0071949">
    <property type="term" value="F:FAD binding"/>
    <property type="evidence" value="ECO:0007669"/>
    <property type="project" value="InterPro"/>
</dbReference>
<dbReference type="FunFam" id="3.50.50.60:FF:000021">
    <property type="entry name" value="Ubiquinone biosynthesis monooxygenase COQ6"/>
    <property type="match status" value="1"/>
</dbReference>
<dbReference type="UniPathway" id="UPA00232"/>
<keyword evidence="7 11" id="KW-0560">Oxidoreductase</keyword>
<dbReference type="Proteomes" id="UP000582659">
    <property type="component" value="Unassembled WGS sequence"/>
</dbReference>
<dbReference type="InterPro" id="IPR000689">
    <property type="entry name" value="UbQ_mOase_COQ6"/>
</dbReference>
<dbReference type="WBParaSite" id="BXY_0339900.1">
    <property type="protein sequence ID" value="BXY_0339900.1"/>
    <property type="gene ID" value="BXY_0339900"/>
</dbReference>
<proteinExistence type="inferred from homology"/>
<evidence type="ECO:0000313" key="13">
    <source>
        <dbReference type="EMBL" id="CAD5231945.1"/>
    </source>
</evidence>
<dbReference type="Gene3D" id="3.50.50.60">
    <property type="entry name" value="FAD/NAD(P)-binding domain"/>
    <property type="match status" value="2"/>
</dbReference>
<reference evidence="16" key="1">
    <citation type="submission" date="2016-11" db="UniProtKB">
        <authorList>
            <consortium name="WormBaseParasite"/>
        </authorList>
    </citation>
    <scope>IDENTIFICATION</scope>
</reference>
<feature type="domain" description="FAD-binding" evidence="12">
    <location>
        <begin position="329"/>
        <end position="384"/>
    </location>
</feature>
<dbReference type="PANTHER" id="PTHR43876">
    <property type="entry name" value="UBIQUINONE BIOSYNTHESIS MONOOXYGENASE COQ6, MITOCHONDRIAL"/>
    <property type="match status" value="1"/>
</dbReference>
<dbReference type="AlphaFoldDB" id="A0A1I7RRQ2"/>
<dbReference type="PROSITE" id="PS01304">
    <property type="entry name" value="UBIH"/>
    <property type="match status" value="1"/>
</dbReference>
<comment type="function">
    <text evidence="11">FAD-dependent monooxygenase required for two non-consecutive steps during ubiquinone biosynthesis. Required for the C5-ring hydroxylation during ubiquinone biosynthesis by catalyzing the hydroxylation of 4-hydroxy-3-(all-trans-polyprenyl)benzoic acid to 3,4-dihydroxy-5-(all-trans-polyprenyl)benzoic acid. Also acts downstream of coq4, for the C1-hydroxylation during ubiquinone biosynthesis by catalyzing the hydroxylation of 2-methoxy-6-(all-trans-polyprenyl)phenol to 2-methoxy-6-(all-trans-polyprenyl)benzene-1,4-diol. The electrons required for the hydroxylation reaction are funneled indirectly to coq6 from NADPH via a ferredoxin/ferredoxin reductase system.</text>
</comment>
<dbReference type="OrthoDB" id="683240at2759"/>
<reference evidence="13" key="2">
    <citation type="submission" date="2020-09" db="EMBL/GenBank/DDBJ databases">
        <authorList>
            <person name="Kikuchi T."/>
        </authorList>
    </citation>
    <scope>NUCLEOTIDE SEQUENCE</scope>
    <source>
        <strain evidence="13">Ka4C1</strain>
    </source>
</reference>
<dbReference type="InterPro" id="IPR018168">
    <property type="entry name" value="Ubi_Hdrlase_CS"/>
</dbReference>
<comment type="cofactor">
    <cofactor evidence="1 11">
        <name>FAD</name>
        <dbReference type="ChEBI" id="CHEBI:57692"/>
    </cofactor>
</comment>
<dbReference type="EC" id="1.14.15.46" evidence="11"/>
<evidence type="ECO:0000313" key="14">
    <source>
        <dbReference type="Proteomes" id="UP000095284"/>
    </source>
</evidence>
<keyword evidence="8 11" id="KW-0503">Monooxygenase</keyword>
<keyword evidence="4 11" id="KW-0831">Ubiquinone biosynthesis</keyword>
<dbReference type="SUPFAM" id="SSF51905">
    <property type="entry name" value="FAD/NAD(P)-binding domain"/>
    <property type="match status" value="1"/>
</dbReference>
<evidence type="ECO:0000256" key="6">
    <source>
        <dbReference type="ARBA" id="ARBA00022827"/>
    </source>
</evidence>
<dbReference type="HAMAP" id="MF_03193">
    <property type="entry name" value="COQ6_monooxygenase"/>
    <property type="match status" value="1"/>
</dbReference>
<dbReference type="EC" id="1.14.15.45" evidence="11"/>
<keyword evidence="15" id="KW-1185">Reference proteome</keyword>
<dbReference type="EMBL" id="CAJFDI010000005">
    <property type="protein sequence ID" value="CAD5231945.1"/>
    <property type="molecule type" value="Genomic_DNA"/>
</dbReference>
<accession>A0A1I7RRQ2</accession>
<evidence type="ECO:0000256" key="4">
    <source>
        <dbReference type="ARBA" id="ARBA00022688"/>
    </source>
</evidence>
<comment type="subunit">
    <text evidence="11">Component of a multi-subunit COQ enzyme complex.</text>
</comment>
<evidence type="ECO:0000256" key="8">
    <source>
        <dbReference type="ARBA" id="ARBA00023033"/>
    </source>
</evidence>
<dbReference type="Proteomes" id="UP000659654">
    <property type="component" value="Unassembled WGS sequence"/>
</dbReference>
<evidence type="ECO:0000256" key="11">
    <source>
        <dbReference type="HAMAP-Rule" id="MF_03193"/>
    </source>
</evidence>
<comment type="pathway">
    <text evidence="11">Cofactor biosynthesis; ubiquinone biosynthesis.</text>
</comment>
<dbReference type="EMBL" id="CAJFCV020000005">
    <property type="protein sequence ID" value="CAG9123560.1"/>
    <property type="molecule type" value="Genomic_DNA"/>
</dbReference>
<dbReference type="Proteomes" id="UP000095284">
    <property type="component" value="Unplaced"/>
</dbReference>
<evidence type="ECO:0000313" key="15">
    <source>
        <dbReference type="Proteomes" id="UP000659654"/>
    </source>
</evidence>
<evidence type="ECO:0000256" key="5">
    <source>
        <dbReference type="ARBA" id="ARBA00022792"/>
    </source>
</evidence>
<dbReference type="InterPro" id="IPR036188">
    <property type="entry name" value="FAD/NAD-bd_sf"/>
</dbReference>
<dbReference type="NCBIfam" id="TIGR01988">
    <property type="entry name" value="Ubi-OHases"/>
    <property type="match status" value="1"/>
</dbReference>
<dbReference type="InterPro" id="IPR010971">
    <property type="entry name" value="UbiH/COQ6"/>
</dbReference>
<feature type="domain" description="FAD-binding" evidence="12">
    <location>
        <begin position="16"/>
        <end position="253"/>
    </location>
</feature>
<dbReference type="SMR" id="A0A1I7RRQ2"/>
<evidence type="ECO:0000313" key="16">
    <source>
        <dbReference type="WBParaSite" id="BXY_0339900.1"/>
    </source>
</evidence>
<keyword evidence="3 11" id="KW-0285">Flavoprotein</keyword>
<dbReference type="GO" id="GO:0031314">
    <property type="term" value="C:extrinsic component of mitochondrial inner membrane"/>
    <property type="evidence" value="ECO:0007669"/>
    <property type="project" value="UniProtKB-UniRule"/>
</dbReference>
<dbReference type="InterPro" id="IPR051205">
    <property type="entry name" value="UbiH/COQ6_monooxygenase"/>
</dbReference>
<evidence type="ECO:0000259" key="12">
    <source>
        <dbReference type="Pfam" id="PF01494"/>
    </source>
</evidence>
<keyword evidence="6 11" id="KW-0274">FAD</keyword>
<evidence type="ECO:0000256" key="10">
    <source>
        <dbReference type="ARBA" id="ARBA00023136"/>
    </source>
</evidence>
<evidence type="ECO:0000256" key="7">
    <source>
        <dbReference type="ARBA" id="ARBA00023002"/>
    </source>
</evidence>
<dbReference type="PRINTS" id="PR00420">
    <property type="entry name" value="RNGMNOXGNASE"/>
</dbReference>
<comment type="catalytic activity">
    <reaction evidence="11">
        <text>a 2-methoxy-6-(all-trans-polyprenyl)phenol + 2 reduced [2Fe-2S]-[ferredoxin] + O2 + 2 H(+) = a 2-methoxy-6-(all-trans-polyprenyl)benzene-1,4-diol + 2 oxidized [2Fe-2S]-[ferredoxin] + H2O</text>
        <dbReference type="Rhea" id="RHEA:81183"/>
        <dbReference type="Rhea" id="RHEA-COMP:9551"/>
        <dbReference type="Rhea" id="RHEA-COMP:10000"/>
        <dbReference type="Rhea" id="RHEA-COMP:10001"/>
        <dbReference type="Rhea" id="RHEA-COMP:10858"/>
        <dbReference type="ChEBI" id="CHEBI:15377"/>
        <dbReference type="ChEBI" id="CHEBI:15378"/>
        <dbReference type="ChEBI" id="CHEBI:15379"/>
        <dbReference type="ChEBI" id="CHEBI:33737"/>
        <dbReference type="ChEBI" id="CHEBI:33738"/>
        <dbReference type="ChEBI" id="CHEBI:62731"/>
        <dbReference type="ChEBI" id="CHEBI:84166"/>
        <dbReference type="EC" id="1.14.15.46"/>
    </reaction>
</comment>
<comment type="similarity">
    <text evidence="2 11">Belongs to the UbiH/COQ6 family.</text>
</comment>
<keyword evidence="9 11" id="KW-0496">Mitochondrion</keyword>
<evidence type="ECO:0000256" key="1">
    <source>
        <dbReference type="ARBA" id="ARBA00001974"/>
    </source>
</evidence>
<protein>
    <recommendedName>
        <fullName evidence="11">Ubiquinone biosynthesis monooxygenase COQ6, mitochondrial</fullName>
        <ecNumber evidence="11">1.14.15.45</ecNumber>
    </recommendedName>
    <alternativeName>
        <fullName evidence="11">2-methoxy-6-polyprenolphenol 4-hydroxylase</fullName>
        <ecNumber evidence="11">1.14.15.46</ecNumber>
    </alternativeName>
</protein>
<keyword evidence="10 11" id="KW-0472">Membrane</keyword>
<dbReference type="GO" id="GO:0016712">
    <property type="term" value="F:oxidoreductase activity, acting on paired donors, with incorporation or reduction of molecular oxygen, reduced flavin or flavoprotein as one donor, and incorporation of one atom of oxygen"/>
    <property type="evidence" value="ECO:0007669"/>
    <property type="project" value="UniProtKB-UniRule"/>
</dbReference>
<organism evidence="14 16">
    <name type="scientific">Bursaphelenchus xylophilus</name>
    <name type="common">Pinewood nematode worm</name>
    <name type="synonym">Aphelenchoides xylophilus</name>
    <dbReference type="NCBI Taxonomy" id="6326"/>
    <lineage>
        <taxon>Eukaryota</taxon>
        <taxon>Metazoa</taxon>
        <taxon>Ecdysozoa</taxon>
        <taxon>Nematoda</taxon>
        <taxon>Chromadorea</taxon>
        <taxon>Rhabditida</taxon>
        <taxon>Tylenchina</taxon>
        <taxon>Tylenchomorpha</taxon>
        <taxon>Aphelenchoidea</taxon>
        <taxon>Aphelenchoididae</taxon>
        <taxon>Bursaphelenchus</taxon>
    </lineage>
</organism>
<dbReference type="PANTHER" id="PTHR43876:SF7">
    <property type="entry name" value="UBIQUINONE BIOSYNTHESIS MONOOXYGENASE COQ6, MITOCHONDRIAL"/>
    <property type="match status" value="1"/>
</dbReference>
<keyword evidence="5 11" id="KW-0999">Mitochondrion inner membrane</keyword>
<evidence type="ECO:0000256" key="3">
    <source>
        <dbReference type="ARBA" id="ARBA00022630"/>
    </source>
</evidence>
<gene>
    <name evidence="13" type="ORF">BXYJ_LOCUS12036</name>
</gene>
<dbReference type="InterPro" id="IPR002938">
    <property type="entry name" value="FAD-bd"/>
</dbReference>